<sequence length="154" mass="17716">MMKNFNLKIASIQLIASILLFLGIQQFYVIVELDLIELIHSIGKDNFSYYVQKSDEFGISEKLKHLSTVKMILSFIGIALGYIVCSIINFKRQLDWKIAVLIALLCFIIFQFKIINLPIHYIATKNLAIAYFVPATISILLSFILYFFSLRTKP</sequence>
<reference evidence="2" key="5">
    <citation type="submission" date="2024-05" db="EMBL/GenBank/DDBJ databases">
        <authorList>
            <person name="Sun Q."/>
            <person name="Zhou Y."/>
        </authorList>
    </citation>
    <scope>NUCLEOTIDE SEQUENCE</scope>
    <source>
        <strain evidence="2">CGMCC 1.12707</strain>
    </source>
</reference>
<accession>A0A1M6WBR1</accession>
<dbReference type="Proteomes" id="UP000650994">
    <property type="component" value="Unassembled WGS sequence"/>
</dbReference>
<dbReference type="Proteomes" id="UP000184120">
    <property type="component" value="Unassembled WGS sequence"/>
</dbReference>
<reference evidence="2" key="1">
    <citation type="journal article" date="2014" name="Int. J. Syst. Evol. Microbiol.">
        <title>Complete genome of a new Firmicutes species belonging to the dominant human colonic microbiota ('Ruminococcus bicirculans') reveals two chromosomes and a selective capacity to utilize plant glucans.</title>
        <authorList>
            <consortium name="NISC Comparative Sequencing Program"/>
            <person name="Wegmann U."/>
            <person name="Louis P."/>
            <person name="Goesmann A."/>
            <person name="Henrissat B."/>
            <person name="Duncan S.H."/>
            <person name="Flint H.J."/>
        </authorList>
    </citation>
    <scope>NUCLEOTIDE SEQUENCE</scope>
    <source>
        <strain evidence="2">CGMCC 1.12707</strain>
    </source>
</reference>
<keyword evidence="1" id="KW-0812">Transmembrane</keyword>
<evidence type="ECO:0000313" key="4">
    <source>
        <dbReference type="Proteomes" id="UP000184120"/>
    </source>
</evidence>
<feature type="transmembrane region" description="Helical" evidence="1">
    <location>
        <begin position="71"/>
        <end position="91"/>
    </location>
</feature>
<proteinExistence type="predicted"/>
<reference evidence="3" key="2">
    <citation type="submission" date="2016-11" db="EMBL/GenBank/DDBJ databases">
        <authorList>
            <person name="Jaros S."/>
            <person name="Januszkiewicz K."/>
            <person name="Wedrychowicz H."/>
        </authorList>
    </citation>
    <scope>NUCLEOTIDE SEQUENCE [LARGE SCALE GENOMIC DNA]</scope>
    <source>
        <strain evidence="3">DSM 27989</strain>
    </source>
</reference>
<dbReference type="RefSeq" id="WP_072930752.1">
    <property type="nucleotide sequence ID" value="NZ_BMFL01000015.1"/>
</dbReference>
<evidence type="ECO:0000313" key="5">
    <source>
        <dbReference type="Proteomes" id="UP000650994"/>
    </source>
</evidence>
<evidence type="ECO:0000313" key="3">
    <source>
        <dbReference type="EMBL" id="SHK91177.1"/>
    </source>
</evidence>
<keyword evidence="5" id="KW-1185">Reference proteome</keyword>
<feature type="transmembrane region" description="Helical" evidence="1">
    <location>
        <begin position="98"/>
        <end position="122"/>
    </location>
</feature>
<gene>
    <name evidence="2" type="ORF">GCM10010984_23210</name>
    <name evidence="3" type="ORF">SAMN05443634_104251</name>
</gene>
<name>A0A1M6WBR1_9FLAO</name>
<feature type="transmembrane region" description="Helical" evidence="1">
    <location>
        <begin position="128"/>
        <end position="148"/>
    </location>
</feature>
<evidence type="ECO:0000256" key="1">
    <source>
        <dbReference type="SAM" id="Phobius"/>
    </source>
</evidence>
<dbReference type="OrthoDB" id="1438201at2"/>
<organism evidence="3 4">
    <name type="scientific">Chishuiella changwenlii</name>
    <dbReference type="NCBI Taxonomy" id="1434701"/>
    <lineage>
        <taxon>Bacteria</taxon>
        <taxon>Pseudomonadati</taxon>
        <taxon>Bacteroidota</taxon>
        <taxon>Flavobacteriia</taxon>
        <taxon>Flavobacteriales</taxon>
        <taxon>Weeksellaceae</taxon>
        <taxon>Chishuiella</taxon>
    </lineage>
</organism>
<feature type="transmembrane region" description="Helical" evidence="1">
    <location>
        <begin position="12"/>
        <end position="31"/>
    </location>
</feature>
<reference evidence="5" key="4">
    <citation type="journal article" date="2019" name="Int. J. Syst. Evol. Microbiol.">
        <title>The Global Catalogue of Microorganisms (GCM) 10K type strain sequencing project: providing services to taxonomists for standard genome sequencing and annotation.</title>
        <authorList>
            <consortium name="The Broad Institute Genomics Platform"/>
            <consortium name="The Broad Institute Genome Sequencing Center for Infectious Disease"/>
            <person name="Wu L."/>
            <person name="Ma J."/>
        </authorList>
    </citation>
    <scope>NUCLEOTIDE SEQUENCE [LARGE SCALE GENOMIC DNA]</scope>
    <source>
        <strain evidence="5">CGMCC 1.12707</strain>
    </source>
</reference>
<reference evidence="4" key="3">
    <citation type="submission" date="2016-11" db="EMBL/GenBank/DDBJ databases">
        <authorList>
            <person name="Varghese N."/>
            <person name="Submissions S."/>
        </authorList>
    </citation>
    <scope>NUCLEOTIDE SEQUENCE [LARGE SCALE GENOMIC DNA]</scope>
    <source>
        <strain evidence="4">DSM 27989</strain>
    </source>
</reference>
<dbReference type="EMBL" id="FRBH01000004">
    <property type="protein sequence ID" value="SHK91177.1"/>
    <property type="molecule type" value="Genomic_DNA"/>
</dbReference>
<evidence type="ECO:0000313" key="2">
    <source>
        <dbReference type="EMBL" id="GGF05329.1"/>
    </source>
</evidence>
<keyword evidence="1" id="KW-1133">Transmembrane helix</keyword>
<dbReference type="AlphaFoldDB" id="A0A1M6WBR1"/>
<dbReference type="EMBL" id="BMFL01000015">
    <property type="protein sequence ID" value="GGF05329.1"/>
    <property type="molecule type" value="Genomic_DNA"/>
</dbReference>
<protein>
    <submittedName>
        <fullName evidence="3">Uncharacterized protein</fullName>
    </submittedName>
</protein>
<keyword evidence="1" id="KW-0472">Membrane</keyword>
<dbReference type="STRING" id="1434701.SAMN05443634_104251"/>